<evidence type="ECO:0000313" key="3">
    <source>
        <dbReference type="Proteomes" id="UP000187158"/>
    </source>
</evidence>
<dbReference type="InterPro" id="IPR007492">
    <property type="entry name" value="LytTR_DNA-bd_dom"/>
</dbReference>
<comment type="caution">
    <text evidence="2">The sequence shown here is derived from an EMBL/GenBank/DDBJ whole genome shotgun (WGS) entry which is preliminary data.</text>
</comment>
<dbReference type="EMBL" id="MPVP01000554">
    <property type="protein sequence ID" value="OMD00102.1"/>
    <property type="molecule type" value="Genomic_DNA"/>
</dbReference>
<name>A0ABX3GGD6_9BACL</name>
<accession>A0ABX3GGD6</accession>
<evidence type="ECO:0000313" key="2">
    <source>
        <dbReference type="EMBL" id="OMD00102.1"/>
    </source>
</evidence>
<organism evidence="2 3">
    <name type="scientific">Paenibacillus odorifer</name>
    <dbReference type="NCBI Taxonomy" id="189426"/>
    <lineage>
        <taxon>Bacteria</taxon>
        <taxon>Bacillati</taxon>
        <taxon>Bacillota</taxon>
        <taxon>Bacilli</taxon>
        <taxon>Bacillales</taxon>
        <taxon>Paenibacillaceae</taxon>
        <taxon>Paenibacillus</taxon>
    </lineage>
</organism>
<gene>
    <name evidence="2" type="ORF">BSO21_32745</name>
</gene>
<keyword evidence="3" id="KW-1185">Reference proteome</keyword>
<dbReference type="Proteomes" id="UP000187158">
    <property type="component" value="Unassembled WGS sequence"/>
</dbReference>
<reference evidence="2 3" key="1">
    <citation type="submission" date="2016-11" db="EMBL/GenBank/DDBJ databases">
        <title>Paenibacillus species isolates.</title>
        <authorList>
            <person name="Beno S.M."/>
        </authorList>
    </citation>
    <scope>NUCLEOTIDE SEQUENCE [LARGE SCALE GENOMIC DNA]</scope>
    <source>
        <strain evidence="2 3">FSL H7-0433</strain>
    </source>
</reference>
<proteinExistence type="predicted"/>
<dbReference type="Gene3D" id="2.40.50.1020">
    <property type="entry name" value="LytTr DNA-binding domain"/>
    <property type="match status" value="1"/>
</dbReference>
<dbReference type="SMART" id="SM00850">
    <property type="entry name" value="LytTR"/>
    <property type="match status" value="1"/>
</dbReference>
<dbReference type="Pfam" id="PF04397">
    <property type="entry name" value="LytTR"/>
    <property type="match status" value="1"/>
</dbReference>
<protein>
    <recommendedName>
        <fullName evidence="1">HTH LytTR-type domain-containing protein</fullName>
    </recommendedName>
</protein>
<feature type="domain" description="HTH LytTR-type" evidence="1">
    <location>
        <begin position="13"/>
        <end position="115"/>
    </location>
</feature>
<sequence>MVFITVTENEDGDGIQQIDVEDILYIHFDYRLFISVHTRTTKYVTVGPLRFWESSFEKAGLNFMRLDRGVLANLDKIRVVDSEYKLAYFDSNIDNNTIRCTMSITGYKAFCDVYGINRKSDRAGEGKILKDLSWQTGP</sequence>
<evidence type="ECO:0000259" key="1">
    <source>
        <dbReference type="SMART" id="SM00850"/>
    </source>
</evidence>